<evidence type="ECO:0000259" key="3">
    <source>
        <dbReference type="PROSITE" id="PS50966"/>
    </source>
</evidence>
<dbReference type="EMBL" id="MU001643">
    <property type="protein sequence ID" value="KAF2478635.1"/>
    <property type="molecule type" value="Genomic_DNA"/>
</dbReference>
<proteinExistence type="predicted"/>
<keyword evidence="5" id="KW-1185">Reference proteome</keyword>
<keyword evidence="1" id="KW-0862">Zinc</keyword>
<feature type="compositionally biased region" description="Pro residues" evidence="2">
    <location>
        <begin position="121"/>
        <end position="131"/>
    </location>
</feature>
<keyword evidence="1" id="KW-0479">Metal-binding</keyword>
<sequence>MTSPPNPREIIASLISSIQSQDGESSAEQPANPLINQTPHLQNALLTLHVLFPNELLPALDLLDRNLITRLILNQAHPQHNQNEGPHTQAPSNPHPLPRHPPRTPYAVSQNPRPGELRPLPNLPHPNPASSPSPARLDNKQPQPPHHPHPPPHQSQNLDGQSPALHHPDPTPGSRFPASGFALGRRRADVYVVRSAQVLSSRGYRGVKYAQPAVACYEVRLEAWSCSCPAFAFAAFPATAAAIHTPGETNPDSRRQLPDSRREKWTFGGDLINLPTAAMPPVCKHLLACLLVEHSSLFAGAAEEREVGAEELAGWAAGWGD</sequence>
<dbReference type="PROSITE" id="PS50966">
    <property type="entry name" value="ZF_SWIM"/>
    <property type="match status" value="1"/>
</dbReference>
<evidence type="ECO:0000256" key="1">
    <source>
        <dbReference type="PROSITE-ProRule" id="PRU00325"/>
    </source>
</evidence>
<name>A0A6A6PFA9_9PEZI</name>
<dbReference type="GO" id="GO:0008270">
    <property type="term" value="F:zinc ion binding"/>
    <property type="evidence" value="ECO:0007669"/>
    <property type="project" value="UniProtKB-KW"/>
</dbReference>
<evidence type="ECO:0000256" key="2">
    <source>
        <dbReference type="SAM" id="MobiDB-lite"/>
    </source>
</evidence>
<dbReference type="InterPro" id="IPR007527">
    <property type="entry name" value="Znf_SWIM"/>
</dbReference>
<accession>A0A6A6PFA9</accession>
<organism evidence="4 5">
    <name type="scientific">Neohortaea acidophila</name>
    <dbReference type="NCBI Taxonomy" id="245834"/>
    <lineage>
        <taxon>Eukaryota</taxon>
        <taxon>Fungi</taxon>
        <taxon>Dikarya</taxon>
        <taxon>Ascomycota</taxon>
        <taxon>Pezizomycotina</taxon>
        <taxon>Dothideomycetes</taxon>
        <taxon>Dothideomycetidae</taxon>
        <taxon>Mycosphaerellales</taxon>
        <taxon>Teratosphaeriaceae</taxon>
        <taxon>Neohortaea</taxon>
    </lineage>
</organism>
<dbReference type="AlphaFoldDB" id="A0A6A6PFA9"/>
<evidence type="ECO:0000313" key="4">
    <source>
        <dbReference type="EMBL" id="KAF2478635.1"/>
    </source>
</evidence>
<feature type="domain" description="SWIM-type" evidence="3">
    <location>
        <begin position="217"/>
        <end position="294"/>
    </location>
</feature>
<evidence type="ECO:0000313" key="5">
    <source>
        <dbReference type="Proteomes" id="UP000799767"/>
    </source>
</evidence>
<gene>
    <name evidence="4" type="ORF">BDY17DRAFT_55706</name>
</gene>
<feature type="compositionally biased region" description="Polar residues" evidence="2">
    <location>
        <begin position="78"/>
        <end position="90"/>
    </location>
</feature>
<keyword evidence="1" id="KW-0863">Zinc-finger</keyword>
<dbReference type="Proteomes" id="UP000799767">
    <property type="component" value="Unassembled WGS sequence"/>
</dbReference>
<dbReference type="RefSeq" id="XP_033585205.1">
    <property type="nucleotide sequence ID" value="XM_033738503.1"/>
</dbReference>
<reference evidence="4" key="1">
    <citation type="journal article" date="2020" name="Stud. Mycol.">
        <title>101 Dothideomycetes genomes: a test case for predicting lifestyles and emergence of pathogens.</title>
        <authorList>
            <person name="Haridas S."/>
            <person name="Albert R."/>
            <person name="Binder M."/>
            <person name="Bloem J."/>
            <person name="Labutti K."/>
            <person name="Salamov A."/>
            <person name="Andreopoulos B."/>
            <person name="Baker S."/>
            <person name="Barry K."/>
            <person name="Bills G."/>
            <person name="Bluhm B."/>
            <person name="Cannon C."/>
            <person name="Castanera R."/>
            <person name="Culley D."/>
            <person name="Daum C."/>
            <person name="Ezra D."/>
            <person name="Gonzalez J."/>
            <person name="Henrissat B."/>
            <person name="Kuo A."/>
            <person name="Liang C."/>
            <person name="Lipzen A."/>
            <person name="Lutzoni F."/>
            <person name="Magnuson J."/>
            <person name="Mondo S."/>
            <person name="Nolan M."/>
            <person name="Ohm R."/>
            <person name="Pangilinan J."/>
            <person name="Park H.-J."/>
            <person name="Ramirez L."/>
            <person name="Alfaro M."/>
            <person name="Sun H."/>
            <person name="Tritt A."/>
            <person name="Yoshinaga Y."/>
            <person name="Zwiers L.-H."/>
            <person name="Turgeon B."/>
            <person name="Goodwin S."/>
            <person name="Spatafora J."/>
            <person name="Crous P."/>
            <person name="Grigoriev I."/>
        </authorList>
    </citation>
    <scope>NUCLEOTIDE SEQUENCE</scope>
    <source>
        <strain evidence="4">CBS 113389</strain>
    </source>
</reference>
<dbReference type="GeneID" id="54479505"/>
<feature type="region of interest" description="Disordered" evidence="2">
    <location>
        <begin position="78"/>
        <end position="180"/>
    </location>
</feature>
<protein>
    <recommendedName>
        <fullName evidence="3">SWIM-type domain-containing protein</fullName>
    </recommendedName>
</protein>
<dbReference type="OrthoDB" id="5413281at2759"/>